<dbReference type="PANTHER" id="PTHR30529:SF3">
    <property type="entry name" value="CYTOCHROME B561 HOMOLOG 1"/>
    <property type="match status" value="1"/>
</dbReference>
<dbReference type="GO" id="GO:0022904">
    <property type="term" value="P:respiratory electron transport chain"/>
    <property type="evidence" value="ECO:0007669"/>
    <property type="project" value="InterPro"/>
</dbReference>
<evidence type="ECO:0000256" key="8">
    <source>
        <dbReference type="ARBA" id="ARBA00022982"/>
    </source>
</evidence>
<dbReference type="RefSeq" id="WP_087857715.1">
    <property type="nucleotide sequence ID" value="NZ_CP069783.1"/>
</dbReference>
<name>A0A7X1BLA3_9ENTR</name>
<accession>A0A7X1BLA3</accession>
<feature type="transmembrane region" description="Helical" evidence="13">
    <location>
        <begin position="46"/>
        <end position="63"/>
    </location>
</feature>
<dbReference type="GO" id="GO:0020037">
    <property type="term" value="F:heme binding"/>
    <property type="evidence" value="ECO:0007669"/>
    <property type="project" value="TreeGrafter"/>
</dbReference>
<comment type="caution">
    <text evidence="15">The sequence shown here is derived from an EMBL/GenBank/DDBJ whole genome shotgun (WGS) entry which is preliminary data.</text>
</comment>
<dbReference type="Proteomes" id="UP000548504">
    <property type="component" value="Unassembled WGS sequence"/>
</dbReference>
<proteinExistence type="inferred from homology"/>
<reference evidence="15 16" key="1">
    <citation type="submission" date="2020-08" db="EMBL/GenBank/DDBJ databases">
        <title>Emergence and comparative genomics analysis of Citrobacter in Fennec fox imported from North Africa to China.</title>
        <authorList>
            <person name="Zheng B."/>
        </authorList>
    </citation>
    <scope>NUCLEOTIDE SEQUENCE [LARGE SCALE GENOMIC DNA]</scope>
    <source>
        <strain evidence="15 16">FF141</strain>
    </source>
</reference>
<dbReference type="GO" id="GO:0046872">
    <property type="term" value="F:metal ion binding"/>
    <property type="evidence" value="ECO:0007669"/>
    <property type="project" value="UniProtKB-KW"/>
</dbReference>
<feature type="transmembrane region" description="Helical" evidence="13">
    <location>
        <begin position="7"/>
        <end position="26"/>
    </location>
</feature>
<keyword evidence="7" id="KW-0479">Metal-binding</keyword>
<feature type="transmembrane region" description="Helical" evidence="13">
    <location>
        <begin position="144"/>
        <end position="162"/>
    </location>
</feature>
<keyword evidence="6 13" id="KW-0812">Transmembrane</keyword>
<keyword evidence="11 13" id="KW-0472">Membrane</keyword>
<dbReference type="InterPro" id="IPR011577">
    <property type="entry name" value="Cyt_b561_bac/Ni-Hgenase"/>
</dbReference>
<dbReference type="Pfam" id="PF01292">
    <property type="entry name" value="Ni_hydr_CYTB"/>
    <property type="match status" value="1"/>
</dbReference>
<dbReference type="InterPro" id="IPR052168">
    <property type="entry name" value="Cytochrome_b561_oxidase"/>
</dbReference>
<evidence type="ECO:0000256" key="3">
    <source>
        <dbReference type="ARBA" id="ARBA00022448"/>
    </source>
</evidence>
<keyword evidence="5" id="KW-0349">Heme</keyword>
<keyword evidence="10" id="KW-0408">Iron</keyword>
<feature type="transmembrane region" description="Helical" evidence="13">
    <location>
        <begin position="89"/>
        <end position="109"/>
    </location>
</feature>
<evidence type="ECO:0000256" key="6">
    <source>
        <dbReference type="ARBA" id="ARBA00022692"/>
    </source>
</evidence>
<keyword evidence="3" id="KW-0813">Transport</keyword>
<dbReference type="GO" id="GO:0005886">
    <property type="term" value="C:plasma membrane"/>
    <property type="evidence" value="ECO:0007669"/>
    <property type="project" value="UniProtKB-SubCell"/>
</dbReference>
<evidence type="ECO:0000256" key="12">
    <source>
        <dbReference type="ARBA" id="ARBA00037975"/>
    </source>
</evidence>
<evidence type="ECO:0000313" key="15">
    <source>
        <dbReference type="EMBL" id="MBC2619056.1"/>
    </source>
</evidence>
<evidence type="ECO:0000313" key="16">
    <source>
        <dbReference type="Proteomes" id="UP000548504"/>
    </source>
</evidence>
<evidence type="ECO:0000256" key="1">
    <source>
        <dbReference type="ARBA" id="ARBA00001970"/>
    </source>
</evidence>
<gene>
    <name evidence="15" type="ORF">H7I73_05335</name>
</gene>
<keyword evidence="4" id="KW-1003">Cell membrane</keyword>
<dbReference type="GO" id="GO:0009055">
    <property type="term" value="F:electron transfer activity"/>
    <property type="evidence" value="ECO:0007669"/>
    <property type="project" value="InterPro"/>
</dbReference>
<organism evidence="15 16">
    <name type="scientific">Citrobacter cronae</name>
    <dbReference type="NCBI Taxonomy" id="1748967"/>
    <lineage>
        <taxon>Bacteria</taxon>
        <taxon>Pseudomonadati</taxon>
        <taxon>Pseudomonadota</taxon>
        <taxon>Gammaproteobacteria</taxon>
        <taxon>Enterobacterales</taxon>
        <taxon>Enterobacteriaceae</taxon>
        <taxon>Citrobacter</taxon>
        <taxon>Citrobacter freundii complex</taxon>
    </lineage>
</organism>
<protein>
    <submittedName>
        <fullName evidence="15">Cytochrome b</fullName>
    </submittedName>
</protein>
<keyword evidence="9 13" id="KW-1133">Transmembrane helix</keyword>
<evidence type="ECO:0000256" key="7">
    <source>
        <dbReference type="ARBA" id="ARBA00022723"/>
    </source>
</evidence>
<comment type="cofactor">
    <cofactor evidence="1">
        <name>heme b</name>
        <dbReference type="ChEBI" id="CHEBI:60344"/>
    </cofactor>
</comment>
<comment type="similarity">
    <text evidence="12">Belongs to the cytochrome b561 family.</text>
</comment>
<evidence type="ECO:0000256" key="2">
    <source>
        <dbReference type="ARBA" id="ARBA00004651"/>
    </source>
</evidence>
<evidence type="ECO:0000256" key="9">
    <source>
        <dbReference type="ARBA" id="ARBA00022989"/>
    </source>
</evidence>
<evidence type="ECO:0000256" key="13">
    <source>
        <dbReference type="SAM" id="Phobius"/>
    </source>
</evidence>
<evidence type="ECO:0000256" key="10">
    <source>
        <dbReference type="ARBA" id="ARBA00023004"/>
    </source>
</evidence>
<dbReference type="InterPro" id="IPR016174">
    <property type="entry name" value="Di-haem_cyt_TM"/>
</dbReference>
<comment type="subcellular location">
    <subcellularLocation>
        <location evidence="2">Cell membrane</location>
        <topology evidence="2">Multi-pass membrane protein</topology>
    </subcellularLocation>
</comment>
<feature type="domain" description="Cytochrome b561 bacterial/Ni-hydrogenase" evidence="14">
    <location>
        <begin position="3"/>
        <end position="173"/>
    </location>
</feature>
<dbReference type="EMBL" id="JACLAG010000001">
    <property type="protein sequence ID" value="MBC2619056.1"/>
    <property type="molecule type" value="Genomic_DNA"/>
</dbReference>
<evidence type="ECO:0000256" key="4">
    <source>
        <dbReference type="ARBA" id="ARBA00022475"/>
    </source>
</evidence>
<keyword evidence="8" id="KW-0249">Electron transport</keyword>
<evidence type="ECO:0000256" key="5">
    <source>
        <dbReference type="ARBA" id="ARBA00022617"/>
    </source>
</evidence>
<dbReference type="PANTHER" id="PTHR30529">
    <property type="entry name" value="CYTOCHROME B561"/>
    <property type="match status" value="1"/>
</dbReference>
<dbReference type="AlphaFoldDB" id="A0A7X1BLA3"/>
<evidence type="ECO:0000256" key="11">
    <source>
        <dbReference type="ARBA" id="ARBA00023136"/>
    </source>
</evidence>
<evidence type="ECO:0000259" key="14">
    <source>
        <dbReference type="Pfam" id="PF01292"/>
    </source>
</evidence>
<sequence length="179" mass="20631">MNRFSRLQIRLHWLTLVLIAITYAAMEFRGWFPKGSTLYLLMKETHYNAGVFVWCLMIIRLILKHKYDDPAIVPTPPQWQRISAKLMHIMLYVSFLALPLLGILTMAYGGKSWYFLGLNIPAFFHSNGEIKAVVKTIHETLANVGYFLIAAHAGAALFHHAIQKDNTLLRMMPEHKHLK</sequence>
<dbReference type="SUPFAM" id="SSF81342">
    <property type="entry name" value="Transmembrane di-heme cytochromes"/>
    <property type="match status" value="1"/>
</dbReference>